<dbReference type="EMBL" id="JAUSUZ010000001">
    <property type="protein sequence ID" value="MDQ0365160.1"/>
    <property type="molecule type" value="Genomic_DNA"/>
</dbReference>
<proteinExistence type="predicted"/>
<dbReference type="AlphaFoldDB" id="A0AAE4AVQ8"/>
<comment type="caution">
    <text evidence="2">The sequence shown here is derived from an EMBL/GenBank/DDBJ whole genome shotgun (WGS) entry which is preliminary data.</text>
</comment>
<dbReference type="RefSeq" id="WP_307237453.1">
    <property type="nucleotide sequence ID" value="NZ_JAUSUZ010000001.1"/>
</dbReference>
<feature type="compositionally biased region" description="Basic residues" evidence="1">
    <location>
        <begin position="1"/>
        <end position="11"/>
    </location>
</feature>
<evidence type="ECO:0000256" key="1">
    <source>
        <dbReference type="SAM" id="MobiDB-lite"/>
    </source>
</evidence>
<dbReference type="Proteomes" id="UP001240236">
    <property type="component" value="Unassembled WGS sequence"/>
</dbReference>
<gene>
    <name evidence="2" type="ORF">J2S42_001829</name>
</gene>
<evidence type="ECO:0000313" key="3">
    <source>
        <dbReference type="Proteomes" id="UP001240236"/>
    </source>
</evidence>
<keyword evidence="3" id="KW-1185">Reference proteome</keyword>
<organism evidence="2 3">
    <name type="scientific">Catenuloplanes indicus</name>
    <dbReference type="NCBI Taxonomy" id="137267"/>
    <lineage>
        <taxon>Bacteria</taxon>
        <taxon>Bacillati</taxon>
        <taxon>Actinomycetota</taxon>
        <taxon>Actinomycetes</taxon>
        <taxon>Micromonosporales</taxon>
        <taxon>Micromonosporaceae</taxon>
        <taxon>Catenuloplanes</taxon>
    </lineage>
</organism>
<accession>A0AAE4AVQ8</accession>
<sequence>MRGMGRGRTRPSRTGTGRPWPVASVLLIAPGSWAGRPASHPRRDTGRTRTVLV</sequence>
<name>A0AAE4AVQ8_9ACTN</name>
<reference evidence="2 3" key="1">
    <citation type="submission" date="2023-07" db="EMBL/GenBank/DDBJ databases">
        <title>Sequencing the genomes of 1000 actinobacteria strains.</title>
        <authorList>
            <person name="Klenk H.-P."/>
        </authorList>
    </citation>
    <scope>NUCLEOTIDE SEQUENCE [LARGE SCALE GENOMIC DNA]</scope>
    <source>
        <strain evidence="2 3">DSM 44709</strain>
    </source>
</reference>
<protein>
    <submittedName>
        <fullName evidence="2">Uncharacterized protein</fullName>
    </submittedName>
</protein>
<evidence type="ECO:0000313" key="2">
    <source>
        <dbReference type="EMBL" id="MDQ0365160.1"/>
    </source>
</evidence>
<feature type="region of interest" description="Disordered" evidence="1">
    <location>
        <begin position="1"/>
        <end position="53"/>
    </location>
</feature>